<dbReference type="InterPro" id="IPR050832">
    <property type="entry name" value="Bact_Acetyltransf"/>
</dbReference>
<dbReference type="PROSITE" id="PS51186">
    <property type="entry name" value="GNAT"/>
    <property type="match status" value="1"/>
</dbReference>
<name>A0A1N7KI54_9FLAO</name>
<dbReference type="STRING" id="373672.SAMN05421785_101509"/>
<dbReference type="Pfam" id="PF00583">
    <property type="entry name" value="Acetyltransf_1"/>
    <property type="match status" value="1"/>
</dbReference>
<sequence length="147" mass="17397">MKIREAELKDIPQIQIVRNSVKENMLSDPSLVTDQDCENFLFNRGKGWVCEDNDRILGFGIVDIKEKSIWALFVHPEFENKGTGRKLHDTMLNWYFAKTNEKIWLSTSPDTRAEIFYRKSGWTENGVHGKNEIKFEMTYNHWKNRLQ</sequence>
<dbReference type="GO" id="GO:0016747">
    <property type="term" value="F:acyltransferase activity, transferring groups other than amino-acyl groups"/>
    <property type="evidence" value="ECO:0007669"/>
    <property type="project" value="InterPro"/>
</dbReference>
<dbReference type="PANTHER" id="PTHR43877">
    <property type="entry name" value="AMINOALKYLPHOSPHONATE N-ACETYLTRANSFERASE-RELATED-RELATED"/>
    <property type="match status" value="1"/>
</dbReference>
<protein>
    <submittedName>
        <fullName evidence="4">Ribosomal protein S18 acetylase RimI</fullName>
    </submittedName>
</protein>
<reference evidence="4 5" key="1">
    <citation type="submission" date="2017-01" db="EMBL/GenBank/DDBJ databases">
        <authorList>
            <person name="Mah S.A."/>
            <person name="Swanson W.J."/>
            <person name="Moy G.W."/>
            <person name="Vacquier V.D."/>
        </authorList>
    </citation>
    <scope>NUCLEOTIDE SEQUENCE [LARGE SCALE GENOMIC DNA]</scope>
    <source>
        <strain evidence="4 5">DSM 18014</strain>
    </source>
</reference>
<evidence type="ECO:0000313" key="5">
    <source>
        <dbReference type="Proteomes" id="UP000185781"/>
    </source>
</evidence>
<dbReference type="CDD" id="cd04301">
    <property type="entry name" value="NAT_SF"/>
    <property type="match status" value="1"/>
</dbReference>
<dbReference type="InterPro" id="IPR016181">
    <property type="entry name" value="Acyl_CoA_acyltransferase"/>
</dbReference>
<evidence type="ECO:0000256" key="1">
    <source>
        <dbReference type="ARBA" id="ARBA00022679"/>
    </source>
</evidence>
<dbReference type="InterPro" id="IPR000182">
    <property type="entry name" value="GNAT_dom"/>
</dbReference>
<proteinExistence type="predicted"/>
<dbReference type="OrthoDB" id="7356080at2"/>
<evidence type="ECO:0000259" key="3">
    <source>
        <dbReference type="PROSITE" id="PS51186"/>
    </source>
</evidence>
<dbReference type="AlphaFoldDB" id="A0A1N7KI54"/>
<keyword evidence="1" id="KW-0808">Transferase</keyword>
<dbReference type="GO" id="GO:0005840">
    <property type="term" value="C:ribosome"/>
    <property type="evidence" value="ECO:0007669"/>
    <property type="project" value="UniProtKB-KW"/>
</dbReference>
<dbReference type="Proteomes" id="UP000185781">
    <property type="component" value="Unassembled WGS sequence"/>
</dbReference>
<dbReference type="SUPFAM" id="SSF55729">
    <property type="entry name" value="Acyl-CoA N-acyltransferases (Nat)"/>
    <property type="match status" value="1"/>
</dbReference>
<dbReference type="Gene3D" id="3.40.630.30">
    <property type="match status" value="1"/>
</dbReference>
<dbReference type="PANTHER" id="PTHR43877:SF2">
    <property type="entry name" value="AMINOALKYLPHOSPHONATE N-ACETYLTRANSFERASE-RELATED"/>
    <property type="match status" value="1"/>
</dbReference>
<keyword evidence="4" id="KW-0689">Ribosomal protein</keyword>
<keyword evidence="4" id="KW-0687">Ribonucleoprotein</keyword>
<gene>
    <name evidence="4" type="ORF">SAMN05421785_101509</name>
</gene>
<dbReference type="RefSeq" id="WP_076390330.1">
    <property type="nucleotide sequence ID" value="NZ_FTOV01000001.1"/>
</dbReference>
<keyword evidence="2" id="KW-0012">Acyltransferase</keyword>
<organism evidence="4 5">
    <name type="scientific">Chryseobacterium gambrini</name>
    <dbReference type="NCBI Taxonomy" id="373672"/>
    <lineage>
        <taxon>Bacteria</taxon>
        <taxon>Pseudomonadati</taxon>
        <taxon>Bacteroidota</taxon>
        <taxon>Flavobacteriia</taxon>
        <taxon>Flavobacteriales</taxon>
        <taxon>Weeksellaceae</taxon>
        <taxon>Chryseobacterium group</taxon>
        <taxon>Chryseobacterium</taxon>
    </lineage>
</organism>
<evidence type="ECO:0000313" key="4">
    <source>
        <dbReference type="EMBL" id="SIS61233.1"/>
    </source>
</evidence>
<accession>A0A1N7KI54</accession>
<feature type="domain" description="N-acetyltransferase" evidence="3">
    <location>
        <begin position="1"/>
        <end position="142"/>
    </location>
</feature>
<evidence type="ECO:0000256" key="2">
    <source>
        <dbReference type="ARBA" id="ARBA00023315"/>
    </source>
</evidence>
<dbReference type="EMBL" id="FTOV01000001">
    <property type="protein sequence ID" value="SIS61233.1"/>
    <property type="molecule type" value="Genomic_DNA"/>
</dbReference>